<dbReference type="Proteomes" id="UP000036923">
    <property type="component" value="Unassembled WGS sequence"/>
</dbReference>
<dbReference type="STRING" id="398512.Bccel_0256"/>
<comment type="caution">
    <text evidence="1">The sequence shown here is derived from an EMBL/GenBank/DDBJ whole genome shotgun (WGS) entry which is preliminary data.</text>
</comment>
<reference evidence="2" key="1">
    <citation type="submission" date="2015-07" db="EMBL/GenBank/DDBJ databases">
        <title>Near-Complete Genome Sequence of the Cellulolytic Bacterium Bacteroides (Pseudobacteroides) cellulosolvens ATCC 35603.</title>
        <authorList>
            <person name="Dassa B."/>
            <person name="Utturkar S.M."/>
            <person name="Klingeman D.M."/>
            <person name="Hurt R.A."/>
            <person name="Keller M."/>
            <person name="Xu J."/>
            <person name="Reddy Y.H.K."/>
            <person name="Borovok I."/>
            <person name="Grinberg I.R."/>
            <person name="Lamed R."/>
            <person name="Zhivin O."/>
            <person name="Bayer E.A."/>
            <person name="Brown S.D."/>
        </authorList>
    </citation>
    <scope>NUCLEOTIDE SEQUENCE [LARGE SCALE GENOMIC DNA]</scope>
    <source>
        <strain evidence="2">DSM 2933</strain>
    </source>
</reference>
<name>A0A0L6JH00_9FIRM</name>
<dbReference type="InterPro" id="IPR021146">
    <property type="entry name" value="Phage_gp6-like_head-tail"/>
</dbReference>
<dbReference type="RefSeq" id="WP_036945486.1">
    <property type="nucleotide sequence ID" value="NZ_JQKC01000053.1"/>
</dbReference>
<sequence length="110" mass="12451">MTNSEILSTVKLLLDISDTSQDAIINYYISALQRRIVNICCLSSFPTELSDLVVDIIVRKIQDDRIDGLDSVNMGDTNIKIKSSKDSKNIIGYLEENMSELQNFQYTEVI</sequence>
<dbReference type="EMBL" id="LGTC01000001">
    <property type="protein sequence ID" value="KNY24999.1"/>
    <property type="molecule type" value="Genomic_DNA"/>
</dbReference>
<proteinExistence type="predicted"/>
<protein>
    <submittedName>
        <fullName evidence="1">Bacteriophage QLRG family DNA packaging</fullName>
    </submittedName>
</protein>
<evidence type="ECO:0000313" key="1">
    <source>
        <dbReference type="EMBL" id="KNY24999.1"/>
    </source>
</evidence>
<gene>
    <name evidence="1" type="ORF">Bccel_0256</name>
</gene>
<organism evidence="1 2">
    <name type="scientific">Pseudobacteroides cellulosolvens ATCC 35603 = DSM 2933</name>
    <dbReference type="NCBI Taxonomy" id="398512"/>
    <lineage>
        <taxon>Bacteria</taxon>
        <taxon>Bacillati</taxon>
        <taxon>Bacillota</taxon>
        <taxon>Clostridia</taxon>
        <taxon>Eubacteriales</taxon>
        <taxon>Oscillospiraceae</taxon>
        <taxon>Pseudobacteroides</taxon>
    </lineage>
</organism>
<evidence type="ECO:0000313" key="2">
    <source>
        <dbReference type="Proteomes" id="UP000036923"/>
    </source>
</evidence>
<keyword evidence="2" id="KW-1185">Reference proteome</keyword>
<dbReference type="AlphaFoldDB" id="A0A0L6JH00"/>
<dbReference type="Pfam" id="PF05135">
    <property type="entry name" value="Phage_connect_1"/>
    <property type="match status" value="1"/>
</dbReference>
<accession>A0A0L6JH00</accession>